<keyword evidence="3" id="KW-0574">Periplasm</keyword>
<name>A0A2G4YPK2_9PROT</name>
<keyword evidence="7" id="KW-1185">Reference proteome</keyword>
<evidence type="ECO:0000256" key="3">
    <source>
        <dbReference type="ARBA" id="ARBA00022764"/>
    </source>
</evidence>
<proteinExistence type="predicted"/>
<dbReference type="EMBL" id="PDEM01000025">
    <property type="protein sequence ID" value="PHZ84220.1"/>
    <property type="molecule type" value="Genomic_DNA"/>
</dbReference>
<dbReference type="Gene3D" id="1.50.10.100">
    <property type="entry name" value="Chondroitin AC/alginate lyase"/>
    <property type="match status" value="1"/>
</dbReference>
<reference evidence="6 7" key="1">
    <citation type="submission" date="2017-10" db="EMBL/GenBank/DDBJ databases">
        <title>Frigbacter circumglobatus gen. nov. sp. nov., isolated from sediment cultured in situ.</title>
        <authorList>
            <person name="Zhao Z."/>
        </authorList>
    </citation>
    <scope>NUCLEOTIDE SEQUENCE [LARGE SCALE GENOMIC DNA]</scope>
    <source>
        <strain evidence="6 7">ZYL</strain>
    </source>
</reference>
<dbReference type="OrthoDB" id="9787373at2"/>
<evidence type="ECO:0000259" key="5">
    <source>
        <dbReference type="Pfam" id="PF07940"/>
    </source>
</evidence>
<dbReference type="PANTHER" id="PTHR39210:SF1">
    <property type="entry name" value="HEPARIN-SULFATE LYASE"/>
    <property type="match status" value="1"/>
</dbReference>
<evidence type="ECO:0000313" key="7">
    <source>
        <dbReference type="Proteomes" id="UP000229730"/>
    </source>
</evidence>
<dbReference type="Gene3D" id="2.70.98.70">
    <property type="match status" value="1"/>
</dbReference>
<dbReference type="Pfam" id="PF07940">
    <property type="entry name" value="Hepar_II_III_C"/>
    <property type="match status" value="1"/>
</dbReference>
<comment type="caution">
    <text evidence="6">The sequence shown here is derived from an EMBL/GenBank/DDBJ whole genome shotgun (WGS) entry which is preliminary data.</text>
</comment>
<evidence type="ECO:0000256" key="4">
    <source>
        <dbReference type="ARBA" id="ARBA00023239"/>
    </source>
</evidence>
<dbReference type="RefSeq" id="WP_099474156.1">
    <property type="nucleotide sequence ID" value="NZ_CP041025.1"/>
</dbReference>
<organism evidence="6 7">
    <name type="scientific">Paremcibacter congregatus</name>
    <dbReference type="NCBI Taxonomy" id="2043170"/>
    <lineage>
        <taxon>Bacteria</taxon>
        <taxon>Pseudomonadati</taxon>
        <taxon>Pseudomonadota</taxon>
        <taxon>Alphaproteobacteria</taxon>
        <taxon>Emcibacterales</taxon>
        <taxon>Emcibacteraceae</taxon>
        <taxon>Paremcibacter</taxon>
    </lineage>
</organism>
<keyword evidence="4" id="KW-0456">Lyase</keyword>
<dbReference type="AlphaFoldDB" id="A0A2G4YPK2"/>
<dbReference type="InterPro" id="IPR008929">
    <property type="entry name" value="Chondroitin_lyas"/>
</dbReference>
<dbReference type="InParanoid" id="A0A2G4YPK2"/>
<dbReference type="GO" id="GO:0042597">
    <property type="term" value="C:periplasmic space"/>
    <property type="evidence" value="ECO:0007669"/>
    <property type="project" value="UniProtKB-SubCell"/>
</dbReference>
<keyword evidence="2" id="KW-0732">Signal</keyword>
<comment type="subcellular location">
    <subcellularLocation>
        <location evidence="1">Periplasm</location>
    </subcellularLocation>
</comment>
<feature type="domain" description="Heparinase II/III-like C-terminal" evidence="5">
    <location>
        <begin position="332"/>
        <end position="573"/>
    </location>
</feature>
<sequence length="580" mass="65137">MSQIRRHSDTPLTAKVQKRLKNVVKKASYSSRYHELRLKGKHPLRLLGTPKDPWAGSIAAGSHIISNRFYCEGQILRNPAHDTGAWEGGEIWQVDTLDQKWAEHLHSFCWLRDLNRVVDRNAARRRAMDLMRHWLAEFDQWHDLTWSPDIIGRRIINWMAYAPLILDSNDLIYRSKLLNCLARQARHLYHSSDDYGRGLPRMRAIGGLILAGLYIPYGENWLKRGTRLLQEALTTEILPDGGVASRNPEDLYRILRGLLVVRASYKAMGHDVPSGLTPALARMTALLKSLIHGDGRLALFHGASEQNAQDMAATIAFSDADADQETGVVCLDGEQSGFRRLEQEGTVIIADTGPPAEVEVSYNGHASTLSFELSQGPHRIIVNCGCASSLPDMPDMDLYKLSRSTAAHSTVVLNDKNSSALRKDGLIGDGPTLVTSDRTEEKGHHLLDMSHDGYQVRFGVTHYRSLYLNDTGLDIRGEDRLQRRMLQTSDNLKAPHFDIRFHVHPDVTVSLQSGDDKVLLRLPNGDYWQFQCAGASLALEESIYLGEVARLQNCRQIVLSGTAADPETVVKWSLRRIERH</sequence>
<evidence type="ECO:0000256" key="2">
    <source>
        <dbReference type="ARBA" id="ARBA00022729"/>
    </source>
</evidence>
<protein>
    <recommendedName>
        <fullName evidence="5">Heparinase II/III-like C-terminal domain-containing protein</fullName>
    </recommendedName>
</protein>
<evidence type="ECO:0000256" key="1">
    <source>
        <dbReference type="ARBA" id="ARBA00004418"/>
    </source>
</evidence>
<dbReference type="Proteomes" id="UP000229730">
    <property type="component" value="Unassembled WGS sequence"/>
</dbReference>
<dbReference type="InterPro" id="IPR012480">
    <property type="entry name" value="Hepar_II_III_C"/>
</dbReference>
<accession>A0A2G4YPK2</accession>
<dbReference type="GO" id="GO:0016829">
    <property type="term" value="F:lyase activity"/>
    <property type="evidence" value="ECO:0007669"/>
    <property type="project" value="UniProtKB-KW"/>
</dbReference>
<gene>
    <name evidence="6" type="ORF">CRD36_13600</name>
</gene>
<dbReference type="PANTHER" id="PTHR39210">
    <property type="entry name" value="HEPARIN-SULFATE LYASE"/>
    <property type="match status" value="1"/>
</dbReference>
<evidence type="ECO:0000313" key="6">
    <source>
        <dbReference type="EMBL" id="PHZ84220.1"/>
    </source>
</evidence>